<organism evidence="1 2">
    <name type="scientific">Scophthalmus maximus</name>
    <name type="common">Turbot</name>
    <name type="synonym">Psetta maxima</name>
    <dbReference type="NCBI Taxonomy" id="52904"/>
    <lineage>
        <taxon>Eukaryota</taxon>
        <taxon>Metazoa</taxon>
        <taxon>Chordata</taxon>
        <taxon>Craniata</taxon>
        <taxon>Vertebrata</taxon>
        <taxon>Euteleostomi</taxon>
        <taxon>Actinopterygii</taxon>
        <taxon>Neopterygii</taxon>
        <taxon>Teleostei</taxon>
        <taxon>Neoteleostei</taxon>
        <taxon>Acanthomorphata</taxon>
        <taxon>Carangaria</taxon>
        <taxon>Pleuronectiformes</taxon>
        <taxon>Pleuronectoidei</taxon>
        <taxon>Scophthalmidae</taxon>
        <taxon>Scophthalmus</taxon>
    </lineage>
</organism>
<name>A0A6A4RYV8_SCOMX</name>
<gene>
    <name evidence="1" type="ORF">F2P81_022698</name>
</gene>
<comment type="caution">
    <text evidence="1">The sequence shown here is derived from an EMBL/GenBank/DDBJ whole genome shotgun (WGS) entry which is preliminary data.</text>
</comment>
<dbReference type="AlphaFoldDB" id="A0A6A4RYV8"/>
<reference evidence="1 2" key="1">
    <citation type="submission" date="2019-06" db="EMBL/GenBank/DDBJ databases">
        <title>Draft genomes of female and male turbot (Scophthalmus maximus).</title>
        <authorList>
            <person name="Xu H."/>
            <person name="Xu X.-W."/>
            <person name="Shao C."/>
            <person name="Chen S."/>
        </authorList>
    </citation>
    <scope>NUCLEOTIDE SEQUENCE [LARGE SCALE GENOMIC DNA]</scope>
    <source>
        <strain evidence="1">Ysfricsl-2016a</strain>
        <tissue evidence="1">Blood</tissue>
    </source>
</reference>
<sequence>MFKGRSSASASDPRRRPDVCSIHEICGAALPPGGRADKHTMKKQFNRMRQLANQTVGRSAPVFLDTGAILDPIEASRLTASLIGQFRQR</sequence>
<proteinExistence type="predicted"/>
<dbReference type="EMBL" id="VEVO01000020">
    <property type="protein sequence ID" value="KAF0025817.1"/>
    <property type="molecule type" value="Genomic_DNA"/>
</dbReference>
<protein>
    <submittedName>
        <fullName evidence="1">Uncharacterized protein</fullName>
    </submittedName>
</protein>
<accession>A0A6A4RYV8</accession>
<evidence type="ECO:0000313" key="1">
    <source>
        <dbReference type="EMBL" id="KAF0025817.1"/>
    </source>
</evidence>
<evidence type="ECO:0000313" key="2">
    <source>
        <dbReference type="Proteomes" id="UP000438429"/>
    </source>
</evidence>
<dbReference type="Proteomes" id="UP000438429">
    <property type="component" value="Unassembled WGS sequence"/>
</dbReference>